<evidence type="ECO:0000313" key="2">
    <source>
        <dbReference type="Proteomes" id="UP000177798"/>
    </source>
</evidence>
<reference evidence="2" key="1">
    <citation type="journal article" date="2017" name="Genome Biol. Evol.">
        <title>The complete genome sequence of the phytopathogenic fungus Sclerotinia sclerotiorum reveals insights into the genome architecture of broad host range pathogens.</title>
        <authorList>
            <person name="Derbyshire M."/>
            <person name="Denton-Giles M."/>
            <person name="Hegedus D."/>
            <person name="Seifbarghy S."/>
            <person name="Rollins J."/>
            <person name="van Kan J."/>
            <person name="Seidl M.F."/>
            <person name="Faino L."/>
            <person name="Mbengue M."/>
            <person name="Navaud O."/>
            <person name="Raffaele S."/>
            <person name="Hammond-Kosack K."/>
            <person name="Heard S."/>
            <person name="Oliver R."/>
        </authorList>
    </citation>
    <scope>NUCLEOTIDE SEQUENCE [LARGE SCALE GENOMIC DNA]</scope>
    <source>
        <strain evidence="2">ATCC 18683 / 1980 / Ss-1</strain>
    </source>
</reference>
<dbReference type="Proteomes" id="UP000177798">
    <property type="component" value="Chromosome 13"/>
</dbReference>
<name>A0A1D9QI15_SCLS1</name>
<dbReference type="VEuPathDB" id="FungiDB:sscle_13g093360"/>
<protein>
    <recommendedName>
        <fullName evidence="3">FAD linked oxidase N-terminal domain-containing protein</fullName>
    </recommendedName>
</protein>
<dbReference type="OrthoDB" id="9983560at2759"/>
<accession>A0A1D9QI15</accession>
<evidence type="ECO:0000313" key="1">
    <source>
        <dbReference type="EMBL" id="APA14566.1"/>
    </source>
</evidence>
<dbReference type="AlphaFoldDB" id="A0A1D9QI15"/>
<evidence type="ECO:0008006" key="3">
    <source>
        <dbReference type="Google" id="ProtNLM"/>
    </source>
</evidence>
<gene>
    <name evidence="1" type="ORF">sscle_13g093360</name>
</gene>
<sequence length="193" mass="20996">MASFNWCRSTCNSLADSKLGSLLGSFWGRRGTYGVVLSATVKFHPAVTWVSSATLQFASPTTSDGIASYWSSIKVFLQALPLMVDSGLQIVWTIAPRFFLVSPVTGLDVPQATIDILFSKTLATLEAAEIPYKYASTVSTSFLTYYESAVFGANVSNYNIGGRLIPRSVMQNSSDSFFSVFKQLLKTGILWPG</sequence>
<organism evidence="1 2">
    <name type="scientific">Sclerotinia sclerotiorum (strain ATCC 18683 / 1980 / Ss-1)</name>
    <name type="common">White mold</name>
    <name type="synonym">Whetzelinia sclerotiorum</name>
    <dbReference type="NCBI Taxonomy" id="665079"/>
    <lineage>
        <taxon>Eukaryota</taxon>
        <taxon>Fungi</taxon>
        <taxon>Dikarya</taxon>
        <taxon>Ascomycota</taxon>
        <taxon>Pezizomycotina</taxon>
        <taxon>Leotiomycetes</taxon>
        <taxon>Helotiales</taxon>
        <taxon>Sclerotiniaceae</taxon>
        <taxon>Sclerotinia</taxon>
    </lineage>
</organism>
<proteinExistence type="predicted"/>
<dbReference type="EMBL" id="CP017826">
    <property type="protein sequence ID" value="APA14566.1"/>
    <property type="molecule type" value="Genomic_DNA"/>
</dbReference>